<sequence>MSDNREKIFYIPNDDEEDDPSTLAYYDDSLFFDDYETYWDVDEDEEDEWIYCDGNEINESFEIVNPETLINEQPNTTNNTESVNFPEQSEKSNDEQCYPVHHNNLSDDNNINQEEIDETEDDEYFPVHHTNLADNNDEELQESDDDIDNQNYHYLPMRRHSI</sequence>
<keyword evidence="3" id="KW-1185">Reference proteome</keyword>
<comment type="caution">
    <text evidence="2">The sequence shown here is derived from an EMBL/GenBank/DDBJ whole genome shotgun (WGS) entry which is preliminary data.</text>
</comment>
<name>A0ABQ8J8K2_DERPT</name>
<evidence type="ECO:0000313" key="2">
    <source>
        <dbReference type="EMBL" id="KAH9418913.1"/>
    </source>
</evidence>
<dbReference type="Proteomes" id="UP000887458">
    <property type="component" value="Unassembled WGS sequence"/>
</dbReference>
<reference evidence="2 3" key="2">
    <citation type="journal article" date="2022" name="Mol. Biol. Evol.">
        <title>Comparative Genomics Reveals Insights into the Divergent Evolution of Astigmatic Mites and Household Pest Adaptations.</title>
        <authorList>
            <person name="Xiong Q."/>
            <person name="Wan A.T."/>
            <person name="Liu X."/>
            <person name="Fung C.S."/>
            <person name="Xiao X."/>
            <person name="Malainual N."/>
            <person name="Hou J."/>
            <person name="Wang L."/>
            <person name="Wang M."/>
            <person name="Yang K.Y."/>
            <person name="Cui Y."/>
            <person name="Leung E.L."/>
            <person name="Nong W."/>
            <person name="Shin S.K."/>
            <person name="Au S.W."/>
            <person name="Jeong K.Y."/>
            <person name="Chew F.T."/>
            <person name="Hui J.H."/>
            <person name="Leung T.F."/>
            <person name="Tungtrongchitr A."/>
            <person name="Zhong N."/>
            <person name="Liu Z."/>
            <person name="Tsui S.K."/>
        </authorList>
    </citation>
    <scope>NUCLEOTIDE SEQUENCE [LARGE SCALE GENOMIC DNA]</scope>
    <source>
        <strain evidence="2">Derp</strain>
    </source>
</reference>
<evidence type="ECO:0000256" key="1">
    <source>
        <dbReference type="SAM" id="MobiDB-lite"/>
    </source>
</evidence>
<protein>
    <submittedName>
        <fullName evidence="2">Uncharacterized protein</fullName>
    </submittedName>
</protein>
<proteinExistence type="predicted"/>
<gene>
    <name evidence="2" type="ORF">DERP_004241</name>
</gene>
<reference evidence="2 3" key="1">
    <citation type="journal article" date="2018" name="J. Allergy Clin. Immunol.">
        <title>High-quality assembly of Dermatophagoides pteronyssinus genome and transcriptome reveals a wide range of novel allergens.</title>
        <authorList>
            <person name="Liu X.Y."/>
            <person name="Yang K.Y."/>
            <person name="Wang M.Q."/>
            <person name="Kwok J.S."/>
            <person name="Zeng X."/>
            <person name="Yang Z."/>
            <person name="Xiao X.J."/>
            <person name="Lau C.P."/>
            <person name="Li Y."/>
            <person name="Huang Z.M."/>
            <person name="Ba J.G."/>
            <person name="Yim A.K."/>
            <person name="Ouyang C.Y."/>
            <person name="Ngai S.M."/>
            <person name="Chan T.F."/>
            <person name="Leung E.L."/>
            <person name="Liu L."/>
            <person name="Liu Z.G."/>
            <person name="Tsui S.K."/>
        </authorList>
    </citation>
    <scope>NUCLEOTIDE SEQUENCE [LARGE SCALE GENOMIC DNA]</scope>
    <source>
        <strain evidence="2">Derp</strain>
    </source>
</reference>
<accession>A0ABQ8J8K2</accession>
<evidence type="ECO:0000313" key="3">
    <source>
        <dbReference type="Proteomes" id="UP000887458"/>
    </source>
</evidence>
<organism evidence="2 3">
    <name type="scientific">Dermatophagoides pteronyssinus</name>
    <name type="common">European house dust mite</name>
    <dbReference type="NCBI Taxonomy" id="6956"/>
    <lineage>
        <taxon>Eukaryota</taxon>
        <taxon>Metazoa</taxon>
        <taxon>Ecdysozoa</taxon>
        <taxon>Arthropoda</taxon>
        <taxon>Chelicerata</taxon>
        <taxon>Arachnida</taxon>
        <taxon>Acari</taxon>
        <taxon>Acariformes</taxon>
        <taxon>Sarcoptiformes</taxon>
        <taxon>Astigmata</taxon>
        <taxon>Psoroptidia</taxon>
        <taxon>Analgoidea</taxon>
        <taxon>Pyroglyphidae</taxon>
        <taxon>Dermatophagoidinae</taxon>
        <taxon>Dermatophagoides</taxon>
    </lineage>
</organism>
<dbReference type="EMBL" id="NJHN03000062">
    <property type="protein sequence ID" value="KAH9418913.1"/>
    <property type="molecule type" value="Genomic_DNA"/>
</dbReference>
<feature type="compositionally biased region" description="Polar residues" evidence="1">
    <location>
        <begin position="69"/>
        <end position="87"/>
    </location>
</feature>
<feature type="region of interest" description="Disordered" evidence="1">
    <location>
        <begin position="69"/>
        <end position="111"/>
    </location>
</feature>